<gene>
    <name evidence="1" type="ORF">GL4_1931</name>
</gene>
<accession>A0A0A8K4E9</accession>
<dbReference type="Proteomes" id="UP000031643">
    <property type="component" value="Chromosome"/>
</dbReference>
<organism evidence="1 2">
    <name type="scientific">Methyloceanibacter caenitepidi</name>
    <dbReference type="NCBI Taxonomy" id="1384459"/>
    <lineage>
        <taxon>Bacteria</taxon>
        <taxon>Pseudomonadati</taxon>
        <taxon>Pseudomonadota</taxon>
        <taxon>Alphaproteobacteria</taxon>
        <taxon>Hyphomicrobiales</taxon>
        <taxon>Hyphomicrobiaceae</taxon>
        <taxon>Methyloceanibacter</taxon>
    </lineage>
</organism>
<dbReference type="HOGENOM" id="CLU_2494297_0_0_5"/>
<sequence length="86" mass="9058">MFGVPSNPLFFDEALQILVDGVGRFAQSGGPFASRAFPGEKRLQLQVAVFLVIFHKSSSACEALENAPGGLSSRKMTVGCKSPASV</sequence>
<evidence type="ECO:0000313" key="2">
    <source>
        <dbReference type="Proteomes" id="UP000031643"/>
    </source>
</evidence>
<evidence type="ECO:0000313" key="1">
    <source>
        <dbReference type="EMBL" id="BAQ17382.1"/>
    </source>
</evidence>
<keyword evidence="2" id="KW-1185">Reference proteome</keyword>
<dbReference type="EMBL" id="AP014648">
    <property type="protein sequence ID" value="BAQ17382.1"/>
    <property type="molecule type" value="Genomic_DNA"/>
</dbReference>
<dbReference type="STRING" id="1384459.GL4_1931"/>
<name>A0A0A8K4E9_9HYPH</name>
<protein>
    <submittedName>
        <fullName evidence="1">Uncharacterized protein</fullName>
    </submittedName>
</protein>
<reference evidence="1 2" key="1">
    <citation type="submission" date="2014-09" db="EMBL/GenBank/DDBJ databases">
        <title>Genome sequencing of Methyloceanibacter caenitepidi Gela4.</title>
        <authorList>
            <person name="Takeuchi M."/>
            <person name="Susumu S."/>
            <person name="Kamagata Y."/>
            <person name="Oshima K."/>
            <person name="Hattori M."/>
            <person name="Iwasaki W."/>
        </authorList>
    </citation>
    <scope>NUCLEOTIDE SEQUENCE [LARGE SCALE GENOMIC DNA]</scope>
    <source>
        <strain evidence="1 2">Gela4</strain>
    </source>
</reference>
<proteinExistence type="predicted"/>
<dbReference type="AlphaFoldDB" id="A0A0A8K4E9"/>
<dbReference type="KEGG" id="mcg:GL4_1931"/>